<dbReference type="Gene3D" id="3.40.50.2300">
    <property type="match status" value="2"/>
</dbReference>
<evidence type="ECO:0000256" key="1">
    <source>
        <dbReference type="ARBA" id="ARBA00010062"/>
    </source>
</evidence>
<dbReference type="CDD" id="cd06347">
    <property type="entry name" value="PBP1_ABC_LivK_ligand_binding-like"/>
    <property type="match status" value="1"/>
</dbReference>
<evidence type="ECO:0000259" key="3">
    <source>
        <dbReference type="Pfam" id="PF13458"/>
    </source>
</evidence>
<accession>A0A1V5SW41</accession>
<keyword evidence="2" id="KW-0732">Signal</keyword>
<dbReference type="SUPFAM" id="SSF53822">
    <property type="entry name" value="Periplasmic binding protein-like I"/>
    <property type="match status" value="1"/>
</dbReference>
<organism evidence="4">
    <name type="scientific">Candidatus Atribacter allofermentans</name>
    <dbReference type="NCBI Taxonomy" id="1852833"/>
    <lineage>
        <taxon>Bacteria</taxon>
        <taxon>Pseudomonadati</taxon>
        <taxon>Atribacterota</taxon>
        <taxon>Atribacteria</taxon>
        <taxon>Atribacterales</taxon>
        <taxon>Atribacteraceae</taxon>
        <taxon>Atribacter</taxon>
    </lineage>
</organism>
<sequence length="374" mass="40294">MKRLTWLGIFLAILLLVSVPVFGQDAVKIGANLEMTGSVAAYGQMINEGIELIRDIVGTEVLGKQIEYVLVDNKSDKVEAANAATRLIDKEKVVAIIGPAISGSMLSAGPICEEKKVPQISATSTNPLVTQDKKYSFRATFIDSYQGLAAAQYAYVDLGAKSVAILSDIAQDYCVALGNFFKDAYEKLGGEVLTVQHCKSGDQDFSAQLTTIMNLNPDVIYLPNYYTEIALICRQARDLGYEGKMLGGDGSDAPELVDIGGDAVEGFYFTAHGDTEKALTEIGQKYFDAYRAKFNKEPGVFGALAADCYIIILDAIKRANSFEPEKVAAAIEDTKDLEVTTGKITIEKGDALKPVVVKQVEGGKAKLLGTIEVK</sequence>
<dbReference type="EMBL" id="MWBQ01000066">
    <property type="protein sequence ID" value="OQA58756.1"/>
    <property type="molecule type" value="Genomic_DNA"/>
</dbReference>
<dbReference type="InterPro" id="IPR051010">
    <property type="entry name" value="BCAA_transport"/>
</dbReference>
<comment type="similarity">
    <text evidence="1">Belongs to the leucine-binding protein family.</text>
</comment>
<proteinExistence type="inferred from homology"/>
<evidence type="ECO:0000313" key="4">
    <source>
        <dbReference type="EMBL" id="OQA58756.1"/>
    </source>
</evidence>
<comment type="caution">
    <text evidence="4">The sequence shown here is derived from an EMBL/GenBank/DDBJ whole genome shotgun (WGS) entry which is preliminary data.</text>
</comment>
<name>A0A1V5SW41_9BACT</name>
<dbReference type="PANTHER" id="PTHR30483:SF6">
    <property type="entry name" value="PERIPLASMIC BINDING PROTEIN OF ABC TRANSPORTER FOR NATURAL AMINO ACIDS"/>
    <property type="match status" value="1"/>
</dbReference>
<dbReference type="Proteomes" id="UP000485569">
    <property type="component" value="Unassembled WGS sequence"/>
</dbReference>
<feature type="domain" description="Leucine-binding protein" evidence="3">
    <location>
        <begin position="27"/>
        <end position="361"/>
    </location>
</feature>
<dbReference type="InterPro" id="IPR028081">
    <property type="entry name" value="Leu-bd"/>
</dbReference>
<evidence type="ECO:0000256" key="2">
    <source>
        <dbReference type="ARBA" id="ARBA00022729"/>
    </source>
</evidence>
<dbReference type="PANTHER" id="PTHR30483">
    <property type="entry name" value="LEUCINE-SPECIFIC-BINDING PROTEIN"/>
    <property type="match status" value="1"/>
</dbReference>
<dbReference type="Pfam" id="PF13458">
    <property type="entry name" value="Peripla_BP_6"/>
    <property type="match status" value="1"/>
</dbReference>
<dbReference type="AlphaFoldDB" id="A0A1V5SW41"/>
<protein>
    <submittedName>
        <fullName evidence="4">Leucine-, isoleucine-, valine-, threonine-, and alanine-binding protein</fullName>
    </submittedName>
</protein>
<gene>
    <name evidence="4" type="primary">braC_3</name>
    <name evidence="4" type="ORF">BWY41_00965</name>
</gene>
<reference evidence="4" key="1">
    <citation type="submission" date="2017-02" db="EMBL/GenBank/DDBJ databases">
        <title>Delving into the versatile metabolic prowess of the omnipresent phylum Bacteroidetes.</title>
        <authorList>
            <person name="Nobu M.K."/>
            <person name="Mei R."/>
            <person name="Narihiro T."/>
            <person name="Kuroda K."/>
            <person name="Liu W.-T."/>
        </authorList>
    </citation>
    <scope>NUCLEOTIDE SEQUENCE</scope>
    <source>
        <strain evidence="4">ADurb.Bin276</strain>
    </source>
</reference>
<dbReference type="InterPro" id="IPR028082">
    <property type="entry name" value="Peripla_BP_I"/>
</dbReference>